<accession>A0A8T0NCY2</accession>
<reference evidence="2" key="1">
    <citation type="submission" date="2020-05" db="EMBL/GenBank/DDBJ databases">
        <title>WGS assembly of Panicum virgatum.</title>
        <authorList>
            <person name="Lovell J.T."/>
            <person name="Jenkins J."/>
            <person name="Shu S."/>
            <person name="Juenger T.E."/>
            <person name="Schmutz J."/>
        </authorList>
    </citation>
    <scope>NUCLEOTIDE SEQUENCE</scope>
    <source>
        <strain evidence="2">AP13</strain>
    </source>
</reference>
<keyword evidence="3" id="KW-1185">Reference proteome</keyword>
<comment type="caution">
    <text evidence="2">The sequence shown here is derived from an EMBL/GenBank/DDBJ whole genome shotgun (WGS) entry which is preliminary data.</text>
</comment>
<organism evidence="2 3">
    <name type="scientific">Panicum virgatum</name>
    <name type="common">Blackwell switchgrass</name>
    <dbReference type="NCBI Taxonomy" id="38727"/>
    <lineage>
        <taxon>Eukaryota</taxon>
        <taxon>Viridiplantae</taxon>
        <taxon>Streptophyta</taxon>
        <taxon>Embryophyta</taxon>
        <taxon>Tracheophyta</taxon>
        <taxon>Spermatophyta</taxon>
        <taxon>Magnoliopsida</taxon>
        <taxon>Liliopsida</taxon>
        <taxon>Poales</taxon>
        <taxon>Poaceae</taxon>
        <taxon>PACMAD clade</taxon>
        <taxon>Panicoideae</taxon>
        <taxon>Panicodae</taxon>
        <taxon>Paniceae</taxon>
        <taxon>Panicinae</taxon>
        <taxon>Panicum</taxon>
        <taxon>Panicum sect. Hiantes</taxon>
    </lineage>
</organism>
<protein>
    <submittedName>
        <fullName evidence="2">Uncharacterized protein</fullName>
    </submittedName>
</protein>
<evidence type="ECO:0000256" key="1">
    <source>
        <dbReference type="SAM" id="MobiDB-lite"/>
    </source>
</evidence>
<feature type="compositionally biased region" description="Pro residues" evidence="1">
    <location>
        <begin position="24"/>
        <end position="34"/>
    </location>
</feature>
<dbReference type="AlphaFoldDB" id="A0A8T0NCY2"/>
<name>A0A8T0NCY2_PANVG</name>
<dbReference type="EMBL" id="CM029053">
    <property type="protein sequence ID" value="KAG2546953.1"/>
    <property type="molecule type" value="Genomic_DNA"/>
</dbReference>
<sequence>MERRPPLGLGLGSGRPPATCRLPPSIPCSPPPNPRARALRHASRTGSPEMLPRQLRECGERAVASDGEGLQPPLLAAAVREETGTRVATRKNPPRVSTR</sequence>
<feature type="region of interest" description="Disordered" evidence="1">
    <location>
        <begin position="1"/>
        <end position="49"/>
    </location>
</feature>
<evidence type="ECO:0000313" key="2">
    <source>
        <dbReference type="EMBL" id="KAG2546953.1"/>
    </source>
</evidence>
<proteinExistence type="predicted"/>
<dbReference type="Proteomes" id="UP000823388">
    <property type="component" value="Chromosome 9K"/>
</dbReference>
<gene>
    <name evidence="2" type="ORF">PVAP13_9KG069900</name>
</gene>
<evidence type="ECO:0000313" key="3">
    <source>
        <dbReference type="Proteomes" id="UP000823388"/>
    </source>
</evidence>